<dbReference type="Pfam" id="PF13673">
    <property type="entry name" value="Acetyltransf_10"/>
    <property type="match status" value="1"/>
</dbReference>
<dbReference type="PROSITE" id="PS51186">
    <property type="entry name" value="GNAT"/>
    <property type="match status" value="1"/>
</dbReference>
<dbReference type="GO" id="GO:0004343">
    <property type="term" value="F:glucosamine 6-phosphate N-acetyltransferase activity"/>
    <property type="evidence" value="ECO:0007669"/>
    <property type="project" value="TreeGrafter"/>
</dbReference>
<dbReference type="InterPro" id="IPR000182">
    <property type="entry name" value="GNAT_dom"/>
</dbReference>
<dbReference type="OrthoDB" id="9796171at2"/>
<dbReference type="CDD" id="cd04301">
    <property type="entry name" value="NAT_SF"/>
    <property type="match status" value="1"/>
</dbReference>
<feature type="domain" description="N-acetyltransferase" evidence="1">
    <location>
        <begin position="4"/>
        <end position="140"/>
    </location>
</feature>
<dbReference type="Gene3D" id="3.40.630.30">
    <property type="match status" value="1"/>
</dbReference>
<keyword evidence="3" id="KW-1185">Reference proteome</keyword>
<protein>
    <submittedName>
        <fullName evidence="2">GNAT family N-acetyltransferase</fullName>
    </submittedName>
</protein>
<name>A0A2S2FI55_9GAMM</name>
<dbReference type="STRING" id="1871111.GCA_001704615_00422"/>
<evidence type="ECO:0000313" key="2">
    <source>
        <dbReference type="EMBL" id="AWL30455.1"/>
    </source>
</evidence>
<dbReference type="PANTHER" id="PTHR13355:SF11">
    <property type="entry name" value="GLUCOSAMINE 6-PHOSPHATE N-ACETYLTRANSFERASE"/>
    <property type="match status" value="1"/>
</dbReference>
<evidence type="ECO:0000313" key="3">
    <source>
        <dbReference type="Proteomes" id="UP000245977"/>
    </source>
</evidence>
<dbReference type="PANTHER" id="PTHR13355">
    <property type="entry name" value="GLUCOSAMINE 6-PHOSPHATE N-ACETYLTRANSFERASE"/>
    <property type="match status" value="1"/>
</dbReference>
<dbReference type="InterPro" id="IPR039143">
    <property type="entry name" value="GNPNAT1-like"/>
</dbReference>
<evidence type="ECO:0000259" key="1">
    <source>
        <dbReference type="PROSITE" id="PS51186"/>
    </source>
</evidence>
<proteinExistence type="predicted"/>
<dbReference type="InterPro" id="IPR016181">
    <property type="entry name" value="Acyl_CoA_acyltransferase"/>
</dbReference>
<dbReference type="AlphaFoldDB" id="A0A2S2FI55"/>
<dbReference type="SUPFAM" id="SSF55729">
    <property type="entry name" value="Acyl-CoA N-acyltransferases (Nat)"/>
    <property type="match status" value="1"/>
</dbReference>
<sequence>MPDYAIHNGSWDDLAIDAKKVRTVVFIQEQNIAENDEWDAEDEKCLHFVMYDKNQAISTARLLENNSIGRVAVLKNYRGQGIGQQLMQHIIAVAVTEQRDFLKLSAQVYAIGFYENLGFKLRGDPYLDCGIPHVDMYMNI</sequence>
<dbReference type="Proteomes" id="UP000245977">
    <property type="component" value="Chromosome"/>
</dbReference>
<organism evidence="2 3">
    <name type="scientific">Acinetobacter defluvii</name>
    <dbReference type="NCBI Taxonomy" id="1871111"/>
    <lineage>
        <taxon>Bacteria</taxon>
        <taxon>Pseudomonadati</taxon>
        <taxon>Pseudomonadota</taxon>
        <taxon>Gammaproteobacteria</taxon>
        <taxon>Moraxellales</taxon>
        <taxon>Moraxellaceae</taxon>
        <taxon>Acinetobacter</taxon>
    </lineage>
</organism>
<dbReference type="EMBL" id="CP029397">
    <property type="protein sequence ID" value="AWL30455.1"/>
    <property type="molecule type" value="Genomic_DNA"/>
</dbReference>
<dbReference type="RefSeq" id="WP_065994370.1">
    <property type="nucleotide sequence ID" value="NZ_CP029397.2"/>
</dbReference>
<accession>A0A2S2FI55</accession>
<dbReference type="KEGG" id="adv:DJ533_05760"/>
<reference evidence="2" key="1">
    <citation type="submission" date="2019-08" db="EMBL/GenBank/DDBJ databases">
        <title>The complete genome of Acinetobacter defluvii strain WCHAD010030.</title>
        <authorList>
            <person name="Hu Y."/>
            <person name="Qin J."/>
            <person name="Feng Y."/>
            <person name="Zong Z."/>
        </authorList>
    </citation>
    <scope>NUCLEOTIDE SEQUENCE</scope>
    <source>
        <strain evidence="2">WCHA30</strain>
    </source>
</reference>
<gene>
    <name evidence="2" type="ORF">DJ533_05760</name>
</gene>